<accession>A0A1R3KZL8</accession>
<gene>
    <name evidence="1" type="ORF">COLO4_03160</name>
</gene>
<sequence>MPCPFPTIIHLMPFPESALKSQRAVLGVDSERAAKSNSKSASWSFPSKIGSQNKGNVTATLAAKPVNEKLDL</sequence>
<protein>
    <submittedName>
        <fullName evidence="1">Uncharacterized protein</fullName>
    </submittedName>
</protein>
<reference evidence="2" key="1">
    <citation type="submission" date="2013-09" db="EMBL/GenBank/DDBJ databases">
        <title>Corchorus olitorius genome sequencing.</title>
        <authorList>
            <person name="Alam M."/>
            <person name="Haque M.S."/>
            <person name="Islam M.S."/>
            <person name="Emdad E.M."/>
            <person name="Islam M.M."/>
            <person name="Ahmed B."/>
            <person name="Halim A."/>
            <person name="Hossen Q.M.M."/>
            <person name="Hossain M.Z."/>
            <person name="Ahmed R."/>
            <person name="Khan M.M."/>
            <person name="Islam R."/>
            <person name="Rashid M.M."/>
            <person name="Khan S.A."/>
            <person name="Rahman M.S."/>
            <person name="Alam M."/>
            <person name="Yahiya A.S."/>
            <person name="Khan M.S."/>
            <person name="Azam M.S."/>
            <person name="Haque T."/>
            <person name="Lashkar M.Z.H."/>
            <person name="Akhand A.I."/>
            <person name="Morshed G."/>
            <person name="Roy S."/>
            <person name="Uddin K.S."/>
            <person name="Rabeya T."/>
            <person name="Hossain A.S."/>
            <person name="Chowdhury A."/>
            <person name="Snigdha A.R."/>
            <person name="Mortoza M.S."/>
            <person name="Matin S.A."/>
            <person name="Hoque S.M.E."/>
            <person name="Islam M.K."/>
            <person name="Roy D.K."/>
            <person name="Haider R."/>
            <person name="Moosa M.M."/>
            <person name="Elias S.M."/>
            <person name="Hasan A.M."/>
            <person name="Jahan S."/>
            <person name="Shafiuddin M."/>
            <person name="Mahmood N."/>
            <person name="Shommy N.S."/>
        </authorList>
    </citation>
    <scope>NUCLEOTIDE SEQUENCE [LARGE SCALE GENOMIC DNA]</scope>
    <source>
        <strain evidence="2">cv. O-4</strain>
    </source>
</reference>
<keyword evidence="2" id="KW-1185">Reference proteome</keyword>
<evidence type="ECO:0000313" key="2">
    <source>
        <dbReference type="Proteomes" id="UP000187203"/>
    </source>
</evidence>
<dbReference type="AlphaFoldDB" id="A0A1R3KZL8"/>
<comment type="caution">
    <text evidence="1">The sequence shown here is derived from an EMBL/GenBank/DDBJ whole genome shotgun (WGS) entry which is preliminary data.</text>
</comment>
<organism evidence="1 2">
    <name type="scientific">Corchorus olitorius</name>
    <dbReference type="NCBI Taxonomy" id="93759"/>
    <lineage>
        <taxon>Eukaryota</taxon>
        <taxon>Viridiplantae</taxon>
        <taxon>Streptophyta</taxon>
        <taxon>Embryophyta</taxon>
        <taxon>Tracheophyta</taxon>
        <taxon>Spermatophyta</taxon>
        <taxon>Magnoliopsida</taxon>
        <taxon>eudicotyledons</taxon>
        <taxon>Gunneridae</taxon>
        <taxon>Pentapetalae</taxon>
        <taxon>rosids</taxon>
        <taxon>malvids</taxon>
        <taxon>Malvales</taxon>
        <taxon>Malvaceae</taxon>
        <taxon>Grewioideae</taxon>
        <taxon>Apeibeae</taxon>
        <taxon>Corchorus</taxon>
    </lineage>
</organism>
<name>A0A1R3KZL8_9ROSI</name>
<dbReference type="Proteomes" id="UP000187203">
    <property type="component" value="Unassembled WGS sequence"/>
</dbReference>
<evidence type="ECO:0000313" key="1">
    <source>
        <dbReference type="EMBL" id="OMP12469.1"/>
    </source>
</evidence>
<dbReference type="EMBL" id="AWUE01009256">
    <property type="protein sequence ID" value="OMP12469.1"/>
    <property type="molecule type" value="Genomic_DNA"/>
</dbReference>
<proteinExistence type="predicted"/>